<dbReference type="InterPro" id="IPR025558">
    <property type="entry name" value="DUF4283"/>
</dbReference>
<evidence type="ECO:0000259" key="3">
    <source>
        <dbReference type="Pfam" id="PF13966"/>
    </source>
</evidence>
<dbReference type="Gene3D" id="3.60.10.10">
    <property type="entry name" value="Endonuclease/exonuclease/phosphatase"/>
    <property type="match status" value="1"/>
</dbReference>
<feature type="domain" description="DUF4283" evidence="4">
    <location>
        <begin position="26"/>
        <end position="111"/>
    </location>
</feature>
<dbReference type="SUPFAM" id="SSF56219">
    <property type="entry name" value="DNase I-like"/>
    <property type="match status" value="1"/>
</dbReference>
<name>A0A2Z6MH78_TRISU</name>
<organism evidence="5 6">
    <name type="scientific">Trifolium subterraneum</name>
    <name type="common">Subterranean clover</name>
    <dbReference type="NCBI Taxonomy" id="3900"/>
    <lineage>
        <taxon>Eukaryota</taxon>
        <taxon>Viridiplantae</taxon>
        <taxon>Streptophyta</taxon>
        <taxon>Embryophyta</taxon>
        <taxon>Tracheophyta</taxon>
        <taxon>Spermatophyta</taxon>
        <taxon>Magnoliopsida</taxon>
        <taxon>eudicotyledons</taxon>
        <taxon>Gunneridae</taxon>
        <taxon>Pentapetalae</taxon>
        <taxon>rosids</taxon>
        <taxon>fabids</taxon>
        <taxon>Fabales</taxon>
        <taxon>Fabaceae</taxon>
        <taxon>Papilionoideae</taxon>
        <taxon>50 kb inversion clade</taxon>
        <taxon>NPAAA clade</taxon>
        <taxon>Hologalegina</taxon>
        <taxon>IRL clade</taxon>
        <taxon>Trifolieae</taxon>
        <taxon>Trifolium</taxon>
    </lineage>
</organism>
<evidence type="ECO:0000256" key="1">
    <source>
        <dbReference type="SAM" id="MobiDB-lite"/>
    </source>
</evidence>
<feature type="region of interest" description="Disordered" evidence="1">
    <location>
        <begin position="290"/>
        <end position="311"/>
    </location>
</feature>
<feature type="domain" description="Reverse transcriptase" evidence="2">
    <location>
        <begin position="866"/>
        <end position="984"/>
    </location>
</feature>
<gene>
    <name evidence="5" type="ORF">TSUD_138230</name>
</gene>
<sequence length="1487" mass="168817">MPLAVMKGDGLAIEIPEAAYDAGLEACKHNLHGRILWPKGWTPLSVAALKEKLSLIWKDLARWGIISLGKGFFEFTFSSLEDVRRVRSIPSWNLNPGMLKLFAWTKDFNPKMQHNTSVQVWVRIYGLGQEYWQKSILFTIASSLGTPICIDSVTAKPMHERTFGQFARVLVDIDLLQPLRYKLLVERKGFAFFVELDYEHIPEFCSSCKIIGHNVDNCKRWAKEEELKTDKDNNVKKKQIAEPRKVFVPTKDVRPQQSKPIEIINEEKDVINVEDSSNKTQEVFAEGNDIDNRTINNNEPIVSKEQENTSEKIDVSNTSQEKVVEHSLSPRAVLNAQDKLLEEELNDKNTTEAELSVSASSSQVSFVKDSHNLVINDDISTLNADLSQTPDRVLHDMAFLKESWANMADAKAEAHFTLKDSSQNVEKPATEDGFQVHLSRGQKKANKKLNKSRDFNVIIGAHEYRGRLSPARLPMNEFQAWTDSFNLIHLPTHGAEFTWNNGRGGFRHTEKRLDRAICNHAWMDLCNVSSVSTLIRHKSDHFPLLLEVQLSSLSLASSFKFMKMWSSDPNCKNIVLDCWNTDVTGCPMFVLSKKLKILKDKLKIWNKECFGNVHEYVKTAEQRLQQIQEQIQNSGHSDALLEEQKLANISFEDALNRQEAFWQEKANLNWHLEGDRNTKFFHRTAKIKSSTKYINSLQDGDRDSLLVEEVIPTLVTDEINALMTILPSHDEIKVAVFALNKDSAPGPDGFGAFFYQHYWDIVKNDVINAVLEFFTTSWILPGFNSNIIALLPKSPEAYSIDQYKPIAMANFKFKVISKIIADRLASIMPSLISEEQKGFIHDRNIKDCLCTASEAANLLQTRPLEGDPLSPLLFCLAEDVLSRSISKLVLDGRLNLIKGTRKFNVPSHSFYADDLMIFCKGNLAGLKALKDLFGRYANESGQVINNSKSTIFSGSITPGRLAIISQLLNFKLGSLPFNYLGVPIFKGKPKVCHLQPIADKIKLKLSAWKASLLSIAGRVQLVRAVIQSMLVYSITLYCWPVTLLKDIEKWVRNFIWSGDMEKRKLVTTSWKKLCRPLSQGGLNLKSLTNLNKATNLNLCWTILNSNNSWAKLIRDRVIRNRKIIQHHIFSSIWSSVKDEFEIIMDNSVWLLGNGEDINFWNDNWCGIPLAEQLNIPFHIRQFLCSTVSDYLVNGLWSIPLHLSLAYPTLSSIVQQISIPLDPSHDKLLWKHTDSGDLQLKDAYLFKIQQFQDLHWAKTIWSPDIPPSKSLLAWRLMHDKVPTDDNLILRGCSIVSMCSLCNKHVESSFHIFFDCEFAIKLWSWLAGCVNVTLQFTSMEDMWKLCDLNWSPQSKITLTATIINLLNSIWLARNDARFNNKSPSWRTTISIIIASTALTGNNTCKPSSNSLRDFAFLKRFRVNIHHPKAQIIKEVSWEPPLLHWIKCNIDGAACENSSIASCGGIFRNSSADFVYGFAEPLGVTSAYFA</sequence>
<evidence type="ECO:0000259" key="2">
    <source>
        <dbReference type="Pfam" id="PF00078"/>
    </source>
</evidence>
<dbReference type="Pfam" id="PF13966">
    <property type="entry name" value="zf-RVT"/>
    <property type="match status" value="1"/>
</dbReference>
<dbReference type="CDD" id="cd01650">
    <property type="entry name" value="RT_nLTR_like"/>
    <property type="match status" value="1"/>
</dbReference>
<dbReference type="Pfam" id="PF14111">
    <property type="entry name" value="DUF4283"/>
    <property type="match status" value="1"/>
</dbReference>
<evidence type="ECO:0000259" key="4">
    <source>
        <dbReference type="Pfam" id="PF14111"/>
    </source>
</evidence>
<evidence type="ECO:0008006" key="7">
    <source>
        <dbReference type="Google" id="ProtNLM"/>
    </source>
</evidence>
<dbReference type="EMBL" id="DF973252">
    <property type="protein sequence ID" value="GAU22700.1"/>
    <property type="molecule type" value="Genomic_DNA"/>
</dbReference>
<accession>A0A2Z6MH78</accession>
<dbReference type="Proteomes" id="UP000242715">
    <property type="component" value="Unassembled WGS sequence"/>
</dbReference>
<dbReference type="InterPro" id="IPR000477">
    <property type="entry name" value="RT_dom"/>
</dbReference>
<evidence type="ECO:0000313" key="5">
    <source>
        <dbReference type="EMBL" id="GAU22700.1"/>
    </source>
</evidence>
<dbReference type="Pfam" id="PF00078">
    <property type="entry name" value="RVT_1"/>
    <property type="match status" value="1"/>
</dbReference>
<protein>
    <recommendedName>
        <fullName evidence="7">Reverse transcriptase domain-containing protein</fullName>
    </recommendedName>
</protein>
<dbReference type="OrthoDB" id="1430711at2759"/>
<evidence type="ECO:0000313" key="6">
    <source>
        <dbReference type="Proteomes" id="UP000242715"/>
    </source>
</evidence>
<keyword evidence="6" id="KW-1185">Reference proteome</keyword>
<reference evidence="6" key="1">
    <citation type="journal article" date="2017" name="Front. Plant Sci.">
        <title>Climate Clever Clovers: New Paradigm to Reduce the Environmental Footprint of Ruminants by Breeding Low Methanogenic Forages Utilizing Haplotype Variation.</title>
        <authorList>
            <person name="Kaur P."/>
            <person name="Appels R."/>
            <person name="Bayer P.E."/>
            <person name="Keeble-Gagnere G."/>
            <person name="Wang J."/>
            <person name="Hirakawa H."/>
            <person name="Shirasawa K."/>
            <person name="Vercoe P."/>
            <person name="Stefanova K."/>
            <person name="Durmic Z."/>
            <person name="Nichols P."/>
            <person name="Revell C."/>
            <person name="Isobe S.N."/>
            <person name="Edwards D."/>
            <person name="Erskine W."/>
        </authorList>
    </citation>
    <scope>NUCLEOTIDE SEQUENCE [LARGE SCALE GENOMIC DNA]</scope>
    <source>
        <strain evidence="6">cv. Daliak</strain>
    </source>
</reference>
<proteinExistence type="predicted"/>
<dbReference type="InterPro" id="IPR026960">
    <property type="entry name" value="RVT-Znf"/>
</dbReference>
<feature type="domain" description="Reverse transcriptase zinc-binding" evidence="3">
    <location>
        <begin position="1240"/>
        <end position="1321"/>
    </location>
</feature>
<feature type="compositionally biased region" description="Basic and acidic residues" evidence="1">
    <location>
        <begin position="302"/>
        <end position="311"/>
    </location>
</feature>
<dbReference type="PANTHER" id="PTHR33116:SF80">
    <property type="entry name" value="REVERSE TRANSCRIPTASE ZINC-BINDING DOMAIN-CONTAINING PROTEIN"/>
    <property type="match status" value="1"/>
</dbReference>
<dbReference type="InterPro" id="IPR036691">
    <property type="entry name" value="Endo/exonu/phosph_ase_sf"/>
</dbReference>
<dbReference type="PANTHER" id="PTHR33116">
    <property type="entry name" value="REVERSE TRANSCRIPTASE ZINC-BINDING DOMAIN-CONTAINING PROTEIN-RELATED-RELATED"/>
    <property type="match status" value="1"/>
</dbReference>